<dbReference type="InterPro" id="IPR005180">
    <property type="entry name" value="DUF302"/>
</dbReference>
<dbReference type="InterPro" id="IPR016796">
    <property type="entry name" value="UCP021774"/>
</dbReference>
<protein>
    <recommendedName>
        <fullName evidence="1">DUF302 domain-containing protein</fullName>
    </recommendedName>
</protein>
<organism evidence="2">
    <name type="scientific">mine drainage metagenome</name>
    <dbReference type="NCBI Taxonomy" id="410659"/>
    <lineage>
        <taxon>unclassified sequences</taxon>
        <taxon>metagenomes</taxon>
        <taxon>ecological metagenomes</taxon>
    </lineage>
</organism>
<evidence type="ECO:0000313" key="2">
    <source>
        <dbReference type="EMBL" id="CBI01670.1"/>
    </source>
</evidence>
<gene>
    <name evidence="2" type="ORF">CARN4_1984</name>
</gene>
<dbReference type="Gene3D" id="3.30.310.70">
    <property type="entry name" value="TT1751-like domain"/>
    <property type="match status" value="1"/>
</dbReference>
<dbReference type="PANTHER" id="PTHR38342:SF1">
    <property type="entry name" value="SLR5037 PROTEIN"/>
    <property type="match status" value="1"/>
</dbReference>
<dbReference type="SUPFAM" id="SSF103247">
    <property type="entry name" value="TT1751-like"/>
    <property type="match status" value="1"/>
</dbReference>
<feature type="domain" description="DUF302" evidence="1">
    <location>
        <begin position="35"/>
        <end position="96"/>
    </location>
</feature>
<dbReference type="AlphaFoldDB" id="E6Q3A9"/>
<dbReference type="Pfam" id="PF03625">
    <property type="entry name" value="DUF302"/>
    <property type="match status" value="1"/>
</dbReference>
<reference evidence="2" key="1">
    <citation type="submission" date="2009-10" db="EMBL/GenBank/DDBJ databases">
        <title>Diversity of trophic interactions inside an arsenic-rich microbial ecosystem.</title>
        <authorList>
            <person name="Bertin P.N."/>
            <person name="Heinrich-Salmeron A."/>
            <person name="Pelletier E."/>
            <person name="Goulhen-Chollet F."/>
            <person name="Arsene-Ploetze F."/>
            <person name="Gallien S."/>
            <person name="Calteau A."/>
            <person name="Vallenet D."/>
            <person name="Casiot C."/>
            <person name="Chane-Woon-Ming B."/>
            <person name="Giloteaux L."/>
            <person name="Barakat M."/>
            <person name="Bonnefoy V."/>
            <person name="Bruneel O."/>
            <person name="Chandler M."/>
            <person name="Cleiss J."/>
            <person name="Duran R."/>
            <person name="Elbaz-Poulichet F."/>
            <person name="Fonknechten N."/>
            <person name="Lauga B."/>
            <person name="Mornico D."/>
            <person name="Ortet P."/>
            <person name="Schaeffer C."/>
            <person name="Siguier P."/>
            <person name="Alexander Thil Smith A."/>
            <person name="Van Dorsselaer A."/>
            <person name="Weissenbach J."/>
            <person name="Medigue C."/>
            <person name="Le Paslier D."/>
        </authorList>
    </citation>
    <scope>NUCLEOTIDE SEQUENCE</scope>
</reference>
<proteinExistence type="predicted"/>
<sequence length="129" mass="13602">MKYGHETVVEGKFEEVIDRTKAALAERGFGVLTEIDVAATLKKKIGAEMEPYVILGACNPTFAHQALQREPDLGLLLPCNVVVMQKSGKTYVKAIDAGAMLGVTGNTELVGVAGEVDALLKETLSALGG</sequence>
<dbReference type="PIRSF" id="PIRSF021774">
    <property type="entry name" value="UCP021774"/>
    <property type="match status" value="1"/>
</dbReference>
<accession>E6Q3A9</accession>
<comment type="caution">
    <text evidence="2">The sequence shown here is derived from an EMBL/GenBank/DDBJ whole genome shotgun (WGS) entry which is preliminary data.</text>
</comment>
<name>E6Q3A9_9ZZZZ</name>
<evidence type="ECO:0000259" key="1">
    <source>
        <dbReference type="Pfam" id="PF03625"/>
    </source>
</evidence>
<dbReference type="InterPro" id="IPR035923">
    <property type="entry name" value="TT1751-like_sf"/>
</dbReference>
<dbReference type="EMBL" id="CABO01000021">
    <property type="protein sequence ID" value="CBI01670.1"/>
    <property type="molecule type" value="Genomic_DNA"/>
</dbReference>
<dbReference type="PANTHER" id="PTHR38342">
    <property type="entry name" value="SLR5037 PROTEIN"/>
    <property type="match status" value="1"/>
</dbReference>
<dbReference type="CDD" id="cd14797">
    <property type="entry name" value="DUF302"/>
    <property type="match status" value="1"/>
</dbReference>